<accession>A0ACD1DTQ0</accession>
<evidence type="ECO:0000313" key="1">
    <source>
        <dbReference type="EMBL" id="QVL35501.1"/>
    </source>
</evidence>
<gene>
    <name evidence="1" type="ORF">KIH16_09915</name>
</gene>
<evidence type="ECO:0000313" key="2">
    <source>
        <dbReference type="Proteomes" id="UP000682204"/>
    </source>
</evidence>
<sequence length="721" mass="77983">MSIQLEANRKAWIERFCPRQDGRSVSWMGSEGLTSSPLREDRHPSFSVNIDQGTWHDFSTSEGGKLALLAKDIGAEPWPGDEGPGTGKASGISCRKTGRQKTAPPQATSSHEARTLWEGSTPASSDHPYLQARVISEIHDLRVDGNGWLLVPAYDAKGNIQAVQKISPKPGGPGEKWPKRNVGPIGGTLWPVGKMKPGPLVICEGPATAVTVRSLFDGGLVVCCFGSENVPRTASVAAVEGKREIILAVDADDAGRKAVDKSPDNCLACFPPEADMDWNDYARQKGTDTARKAFNGLMTRQRLLDEIKRSPAEKQIRTISATDLMSRDFRPIQWAIDQLIPPGLSVLAAPPKKGKSWLILQAALAVASGDPFLTMPTRKGPVLYCGLEDSPSRLQARMGLLLGERRAPSDLSLSTALPQLDRGGLDWLVDWITVHHPRMVILDTWSKIKPRAEKGLNAYEADYAAIGPLKALADRTETAIVLVHHLKKHAGRDGTEDVESLSGSMGLPGAADSLLFLKRDQGDDAATLSRQGRDLSVDADIALAWTSPGWRTSTAAEALEAKIDALGLNERAIVDCLQREQNPCSPIMIAGLIGRKSDSVRSEIRRLCQKGLLKKDRDGHYSLASAKEKRAGETSVPAVSDVTIVSPVTSVTLEGVTRDTDVTPSHQPCHGQELSVHQPSGGQGRNRDNRDDHPLISSFRGPSPSTQKEEWALAKGEEMTL</sequence>
<dbReference type="EMBL" id="CP074691">
    <property type="protein sequence ID" value="QVL35501.1"/>
    <property type="molecule type" value="Genomic_DNA"/>
</dbReference>
<dbReference type="Proteomes" id="UP000682204">
    <property type="component" value="Chromosome"/>
</dbReference>
<protein>
    <submittedName>
        <fullName evidence="1">AAA family ATPase</fullName>
    </submittedName>
</protein>
<name>A0ACD1DTQ0_9BACT</name>
<organism evidence="1 2">
    <name type="scientific">Aminirod propionatiphilus</name>
    <dbReference type="NCBI Taxonomy" id="3415223"/>
    <lineage>
        <taxon>Bacteria</taxon>
        <taxon>Thermotogati</taxon>
        <taxon>Synergistota</taxon>
        <taxon>Synergistia</taxon>
        <taxon>Synergistales</taxon>
        <taxon>Aminiphilaceae</taxon>
        <taxon>Aminirod</taxon>
    </lineage>
</organism>
<reference evidence="1" key="1">
    <citation type="submission" date="2021-05" db="EMBL/GenBank/DDBJ databases">
        <title>An isolated secondary fermenter in methanogenic hydrocarbon-degrading communities.</title>
        <authorList>
            <person name="Liu Y.-F."/>
            <person name="Liu Z.-l."/>
        </authorList>
    </citation>
    <scope>NUCLEOTIDE SEQUENCE</scope>
    <source>
        <strain evidence="1">L-13</strain>
    </source>
</reference>
<keyword evidence="2" id="KW-1185">Reference proteome</keyword>
<proteinExistence type="predicted"/>